<comment type="caution">
    <text evidence="1">The sequence shown here is derived from an EMBL/GenBank/DDBJ whole genome shotgun (WGS) entry which is preliminary data.</text>
</comment>
<dbReference type="InterPro" id="IPR012675">
    <property type="entry name" value="Beta-grasp_dom_sf"/>
</dbReference>
<dbReference type="EMBL" id="DROK01000162">
    <property type="protein sequence ID" value="HHI97338.1"/>
    <property type="molecule type" value="Genomic_DNA"/>
</dbReference>
<dbReference type="AlphaFoldDB" id="A0A7V5P001"/>
<name>A0A7V5P001_9BACT</name>
<protein>
    <submittedName>
        <fullName evidence="1">MoaD family protein</fullName>
    </submittedName>
</protein>
<evidence type="ECO:0000313" key="1">
    <source>
        <dbReference type="EMBL" id="HHI97338.1"/>
    </source>
</evidence>
<dbReference type="PANTHER" id="PTHR38031">
    <property type="entry name" value="SULFUR CARRIER PROTEIN SLR0821-RELATED"/>
    <property type="match status" value="1"/>
</dbReference>
<dbReference type="InterPro" id="IPR052045">
    <property type="entry name" value="Sulfur_Carrier/Prot_Modifier"/>
</dbReference>
<reference evidence="1" key="1">
    <citation type="journal article" date="2020" name="mSystems">
        <title>Genome- and Community-Level Interaction Insights into Carbon Utilization and Element Cycling Functions of Hydrothermarchaeota in Hydrothermal Sediment.</title>
        <authorList>
            <person name="Zhou Z."/>
            <person name="Liu Y."/>
            <person name="Xu W."/>
            <person name="Pan J."/>
            <person name="Luo Z.H."/>
            <person name="Li M."/>
        </authorList>
    </citation>
    <scope>NUCLEOTIDE SEQUENCE [LARGE SCALE GENOMIC DNA]</scope>
    <source>
        <strain evidence="1">HyVt-533</strain>
    </source>
</reference>
<organism evidence="1">
    <name type="scientific">Thermodesulfatator atlanticus</name>
    <dbReference type="NCBI Taxonomy" id="501497"/>
    <lineage>
        <taxon>Bacteria</taxon>
        <taxon>Pseudomonadati</taxon>
        <taxon>Thermodesulfobacteriota</taxon>
        <taxon>Thermodesulfobacteria</taxon>
        <taxon>Thermodesulfobacteriales</taxon>
        <taxon>Thermodesulfatatoraceae</taxon>
        <taxon>Thermodesulfatator</taxon>
    </lineage>
</organism>
<proteinExistence type="predicted"/>
<dbReference type="InterPro" id="IPR016155">
    <property type="entry name" value="Mopterin_synth/thiamin_S_b"/>
</dbReference>
<dbReference type="NCBIfam" id="TIGR01687">
    <property type="entry name" value="moaD_arch"/>
    <property type="match status" value="1"/>
</dbReference>
<dbReference type="SUPFAM" id="SSF54285">
    <property type="entry name" value="MoaD/ThiS"/>
    <property type="match status" value="1"/>
</dbReference>
<dbReference type="InterPro" id="IPR010038">
    <property type="entry name" value="MoaD_arc-typ"/>
</dbReference>
<dbReference type="Gene3D" id="3.10.20.30">
    <property type="match status" value="1"/>
</dbReference>
<dbReference type="InterPro" id="IPR003749">
    <property type="entry name" value="ThiS/MoaD-like"/>
</dbReference>
<gene>
    <name evidence="1" type="ORF">ENJ96_05740</name>
</gene>
<dbReference type="Pfam" id="PF02597">
    <property type="entry name" value="ThiS"/>
    <property type="match status" value="1"/>
</dbReference>
<dbReference type="Proteomes" id="UP000886101">
    <property type="component" value="Unassembled WGS sequence"/>
</dbReference>
<dbReference type="PANTHER" id="PTHR38031:SF1">
    <property type="entry name" value="SULFUR CARRIER PROTEIN CYSO"/>
    <property type="match status" value="1"/>
</dbReference>
<accession>A0A7V5P001</accession>
<sequence>MVKIKLLGTLRLRFTPWEKEIPLKDSLPLAELLALLEKEYPGLLAHLLEGKELKPGVVILVNGKNIHHLAGLETQVSPGDTVVIFPPGAGG</sequence>